<reference evidence="2 3" key="1">
    <citation type="submission" date="2019-11" db="EMBL/GenBank/DDBJ databases">
        <title>Pseudomonas flavidum sp. nov., isolated from Baiyang Lake.</title>
        <authorList>
            <person name="Zhao Y."/>
        </authorList>
    </citation>
    <scope>NUCLEOTIDE SEQUENCE [LARGE SCALE GENOMIC DNA]</scope>
    <source>
        <strain evidence="3">R-22-3 w-18</strain>
    </source>
</reference>
<comment type="caution">
    <text evidence="2">The sequence shown here is derived from an EMBL/GenBank/DDBJ whole genome shotgun (WGS) entry which is preliminary data.</text>
</comment>
<dbReference type="Proteomes" id="UP000429555">
    <property type="component" value="Unassembled WGS sequence"/>
</dbReference>
<name>A0A6I4KXQ1_9PSED</name>
<accession>A0A6I4KXQ1</accession>
<proteinExistence type="predicted"/>
<gene>
    <name evidence="2" type="ORF">GJV18_17895</name>
</gene>
<evidence type="ECO:0000256" key="1">
    <source>
        <dbReference type="SAM" id="Phobius"/>
    </source>
</evidence>
<dbReference type="AlphaFoldDB" id="A0A6I4KXQ1"/>
<sequence>MESFAQPWLIAGLTAVVATVFAIILLWQQQHISGLRSTCQGLLKQVDVLLQRQRQLQEQCLEMTSALRAERLHVEQLRRKALLLEMAMQDASLCGRRER</sequence>
<protein>
    <submittedName>
        <fullName evidence="2">Uncharacterized protein</fullName>
    </submittedName>
</protein>
<dbReference type="EMBL" id="WKJZ01000005">
    <property type="protein sequence ID" value="MVW77195.1"/>
    <property type="molecule type" value="Genomic_DNA"/>
</dbReference>
<organism evidence="2 3">
    <name type="scientific">Pseudomonas xionganensis</name>
    <dbReference type="NCBI Taxonomy" id="2654845"/>
    <lineage>
        <taxon>Bacteria</taxon>
        <taxon>Pseudomonadati</taxon>
        <taxon>Pseudomonadota</taxon>
        <taxon>Gammaproteobacteria</taxon>
        <taxon>Pseudomonadales</taxon>
        <taxon>Pseudomonadaceae</taxon>
        <taxon>Pseudomonas</taxon>
    </lineage>
</organism>
<keyword evidence="3" id="KW-1185">Reference proteome</keyword>
<dbReference type="RefSeq" id="WP_160347852.1">
    <property type="nucleotide sequence ID" value="NZ_WKJZ01000005.1"/>
</dbReference>
<keyword evidence="1" id="KW-0472">Membrane</keyword>
<feature type="transmembrane region" description="Helical" evidence="1">
    <location>
        <begin position="6"/>
        <end position="27"/>
    </location>
</feature>
<evidence type="ECO:0000313" key="3">
    <source>
        <dbReference type="Proteomes" id="UP000429555"/>
    </source>
</evidence>
<keyword evidence="1" id="KW-1133">Transmembrane helix</keyword>
<keyword evidence="1" id="KW-0812">Transmembrane</keyword>
<evidence type="ECO:0000313" key="2">
    <source>
        <dbReference type="EMBL" id="MVW77195.1"/>
    </source>
</evidence>